<dbReference type="RefSeq" id="WP_368376100.1">
    <property type="nucleotide sequence ID" value="NZ_JBFRYB010000001.1"/>
</dbReference>
<dbReference type="EMBL" id="JBFRYB010000001">
    <property type="protein sequence ID" value="MEX1666013.1"/>
    <property type="molecule type" value="Genomic_DNA"/>
</dbReference>
<dbReference type="PROSITE" id="PS51257">
    <property type="entry name" value="PROKAR_LIPOPROTEIN"/>
    <property type="match status" value="1"/>
</dbReference>
<evidence type="ECO:0000313" key="3">
    <source>
        <dbReference type="Proteomes" id="UP001557484"/>
    </source>
</evidence>
<dbReference type="Proteomes" id="UP001557484">
    <property type="component" value="Unassembled WGS sequence"/>
</dbReference>
<keyword evidence="3" id="KW-1185">Reference proteome</keyword>
<proteinExistence type="predicted"/>
<sequence length="160" mass="17821">MSQFRKYLAAVIDLVLIAVAFGGLLFACSNQESGRQSLAQESAMIVRALYQSPLDRFLNLDAAGWQHELEAGVYYHDGDSGLLLDVRYWQETTDRVVEKILEAGYTVDYINAANQRIFVWARSAEQLAGLSKIQGVSAVSVSRSAPKMDLTLKVFDELQQ</sequence>
<evidence type="ECO:0000256" key="1">
    <source>
        <dbReference type="SAM" id="Phobius"/>
    </source>
</evidence>
<reference evidence="2 3" key="1">
    <citation type="journal article" date="2011" name="Int. J. Syst. Evol. Microbiol.">
        <title>Zhongshania antarctica gen. nov., sp. nov. and Zhongshania guokunii sp. nov., gammaproteobacteria respectively isolated from coastal attached (fast) ice and surface seawater of the Antarctic.</title>
        <authorList>
            <person name="Li H.J."/>
            <person name="Zhang X.Y."/>
            <person name="Chen C.X."/>
            <person name="Zhang Y.J."/>
            <person name="Gao Z.M."/>
            <person name="Yu Y."/>
            <person name="Chen X.L."/>
            <person name="Chen B."/>
            <person name="Zhang Y.Z."/>
        </authorList>
    </citation>
    <scope>NUCLEOTIDE SEQUENCE [LARGE SCALE GENOMIC DNA]</scope>
    <source>
        <strain evidence="2 3">R06B22</strain>
    </source>
</reference>
<comment type="caution">
    <text evidence="2">The sequence shown here is derived from an EMBL/GenBank/DDBJ whole genome shotgun (WGS) entry which is preliminary data.</text>
</comment>
<evidence type="ECO:0000313" key="2">
    <source>
        <dbReference type="EMBL" id="MEX1666013.1"/>
    </source>
</evidence>
<keyword evidence="1" id="KW-0472">Membrane</keyword>
<accession>A0ABV3TYF8</accession>
<organism evidence="2 3">
    <name type="scientific">Zhongshania arctica</name>
    <dbReference type="NCBI Taxonomy" id="3238302"/>
    <lineage>
        <taxon>Bacteria</taxon>
        <taxon>Pseudomonadati</taxon>
        <taxon>Pseudomonadota</taxon>
        <taxon>Gammaproteobacteria</taxon>
        <taxon>Cellvibrionales</taxon>
        <taxon>Spongiibacteraceae</taxon>
        <taxon>Zhongshania</taxon>
    </lineage>
</organism>
<keyword evidence="1" id="KW-0812">Transmembrane</keyword>
<feature type="transmembrane region" description="Helical" evidence="1">
    <location>
        <begin position="7"/>
        <end position="27"/>
    </location>
</feature>
<keyword evidence="1" id="KW-1133">Transmembrane helix</keyword>
<name>A0ABV3TYF8_9GAMM</name>
<gene>
    <name evidence="2" type="ORF">AB4875_10990</name>
</gene>
<protein>
    <submittedName>
        <fullName evidence="2">Uncharacterized protein</fullName>
    </submittedName>
</protein>